<proteinExistence type="predicted"/>
<name>A0A5C5VHA2_9BACT</name>
<evidence type="ECO:0000256" key="1">
    <source>
        <dbReference type="ARBA" id="ARBA00022676"/>
    </source>
</evidence>
<dbReference type="Proteomes" id="UP000316714">
    <property type="component" value="Unassembled WGS sequence"/>
</dbReference>
<evidence type="ECO:0000256" key="2">
    <source>
        <dbReference type="ARBA" id="ARBA00022679"/>
    </source>
</evidence>
<comment type="caution">
    <text evidence="4">The sequence shown here is derived from an EMBL/GenBank/DDBJ whole genome shotgun (WGS) entry which is preliminary data.</text>
</comment>
<keyword evidence="3" id="KW-0479">Metal-binding</keyword>
<dbReference type="Gene3D" id="3.90.550.10">
    <property type="entry name" value="Spore Coat Polysaccharide Biosynthesis Protein SpsA, Chain A"/>
    <property type="match status" value="1"/>
</dbReference>
<gene>
    <name evidence="4" type="primary">gspA_2</name>
    <name evidence="4" type="ORF">KOR34_20520</name>
</gene>
<organism evidence="4 5">
    <name type="scientific">Posidoniimonas corsicana</name>
    <dbReference type="NCBI Taxonomy" id="1938618"/>
    <lineage>
        <taxon>Bacteria</taxon>
        <taxon>Pseudomonadati</taxon>
        <taxon>Planctomycetota</taxon>
        <taxon>Planctomycetia</taxon>
        <taxon>Pirellulales</taxon>
        <taxon>Lacipirellulaceae</taxon>
        <taxon>Posidoniimonas</taxon>
    </lineage>
</organism>
<dbReference type="AlphaFoldDB" id="A0A5C5VHA2"/>
<dbReference type="InterPro" id="IPR002495">
    <property type="entry name" value="Glyco_trans_8"/>
</dbReference>
<protein>
    <submittedName>
        <fullName evidence="4">General stress protein A</fullName>
    </submittedName>
</protein>
<keyword evidence="1" id="KW-0328">Glycosyltransferase</keyword>
<evidence type="ECO:0000313" key="5">
    <source>
        <dbReference type="Proteomes" id="UP000316714"/>
    </source>
</evidence>
<dbReference type="SUPFAM" id="SSF53448">
    <property type="entry name" value="Nucleotide-diphospho-sugar transferases"/>
    <property type="match status" value="1"/>
</dbReference>
<accession>A0A5C5VHA2</accession>
<dbReference type="CDD" id="cd04194">
    <property type="entry name" value="GT8_A4GalT_like"/>
    <property type="match status" value="1"/>
</dbReference>
<evidence type="ECO:0000256" key="3">
    <source>
        <dbReference type="ARBA" id="ARBA00022723"/>
    </source>
</evidence>
<dbReference type="GO" id="GO:0046872">
    <property type="term" value="F:metal ion binding"/>
    <property type="evidence" value="ECO:0007669"/>
    <property type="project" value="UniProtKB-KW"/>
</dbReference>
<dbReference type="EMBL" id="SIHJ01000001">
    <property type="protein sequence ID" value="TWT37105.1"/>
    <property type="molecule type" value="Genomic_DNA"/>
</dbReference>
<dbReference type="InterPro" id="IPR029044">
    <property type="entry name" value="Nucleotide-diphossugar_trans"/>
</dbReference>
<sequence>MLSATNNEVVAATGADEGYALPLAVTVRSAIDSLSADARLRLFIIDGGLSPETRDRLEASWQDPRVCIEWVDPDIGAVEHLPVSDHVSTTCYLRLMLPECLPGDIGKLIYFDADMLIRRDLTELYAEPLGDDLALAVQEMTAPWIDSELATADYPRRHPYLSAARPVANYRELGLRPEAMYFNSGLLVIDAARWRREDVGGRVFDCLEANRDHVLWWDQYGLNVVLSDQWRALDPRWNQTAGAFAYPSWRESPLGEEAFRNLRRDPWIVHYCSPTKPWHYFCDHPFRKDFYRAVRRTEWRDWRPERPEGVLPLGYEFYRQKLQREFKRVRASTIGRLRRAA</sequence>
<dbReference type="GO" id="GO:0016757">
    <property type="term" value="F:glycosyltransferase activity"/>
    <property type="evidence" value="ECO:0007669"/>
    <property type="project" value="UniProtKB-KW"/>
</dbReference>
<keyword evidence="2" id="KW-0808">Transferase</keyword>
<dbReference type="Pfam" id="PF01501">
    <property type="entry name" value="Glyco_transf_8"/>
    <property type="match status" value="1"/>
</dbReference>
<dbReference type="OrthoDB" id="9798746at2"/>
<dbReference type="InterPro" id="IPR050748">
    <property type="entry name" value="Glycosyltrans_8_dom-fam"/>
</dbReference>
<keyword evidence="5" id="KW-1185">Reference proteome</keyword>
<reference evidence="4 5" key="1">
    <citation type="submission" date="2019-02" db="EMBL/GenBank/DDBJ databases">
        <title>Deep-cultivation of Planctomycetes and their phenomic and genomic characterization uncovers novel biology.</title>
        <authorList>
            <person name="Wiegand S."/>
            <person name="Jogler M."/>
            <person name="Boedeker C."/>
            <person name="Pinto D."/>
            <person name="Vollmers J."/>
            <person name="Rivas-Marin E."/>
            <person name="Kohn T."/>
            <person name="Peeters S.H."/>
            <person name="Heuer A."/>
            <person name="Rast P."/>
            <person name="Oberbeckmann S."/>
            <person name="Bunk B."/>
            <person name="Jeske O."/>
            <person name="Meyerdierks A."/>
            <person name="Storesund J.E."/>
            <person name="Kallscheuer N."/>
            <person name="Luecker S."/>
            <person name="Lage O.M."/>
            <person name="Pohl T."/>
            <person name="Merkel B.J."/>
            <person name="Hornburger P."/>
            <person name="Mueller R.-W."/>
            <person name="Bruemmer F."/>
            <person name="Labrenz M."/>
            <person name="Spormann A.M."/>
            <person name="Op Den Camp H."/>
            <person name="Overmann J."/>
            <person name="Amann R."/>
            <person name="Jetten M.S.M."/>
            <person name="Mascher T."/>
            <person name="Medema M.H."/>
            <person name="Devos D.P."/>
            <person name="Kaster A.-K."/>
            <person name="Ovreas L."/>
            <person name="Rohde M."/>
            <person name="Galperin M.Y."/>
            <person name="Jogler C."/>
        </authorList>
    </citation>
    <scope>NUCLEOTIDE SEQUENCE [LARGE SCALE GENOMIC DNA]</scope>
    <source>
        <strain evidence="4 5">KOR34</strain>
    </source>
</reference>
<dbReference type="PANTHER" id="PTHR13778">
    <property type="entry name" value="GLYCOSYLTRANSFERASE 8 DOMAIN-CONTAINING PROTEIN"/>
    <property type="match status" value="1"/>
</dbReference>
<dbReference type="PANTHER" id="PTHR13778:SF47">
    <property type="entry name" value="LIPOPOLYSACCHARIDE 1,3-GALACTOSYLTRANSFERASE"/>
    <property type="match status" value="1"/>
</dbReference>
<dbReference type="RefSeq" id="WP_146564462.1">
    <property type="nucleotide sequence ID" value="NZ_SIHJ01000001.1"/>
</dbReference>
<evidence type="ECO:0000313" key="4">
    <source>
        <dbReference type="EMBL" id="TWT37105.1"/>
    </source>
</evidence>